<evidence type="ECO:0000256" key="6">
    <source>
        <dbReference type="ARBA" id="ARBA00022617"/>
    </source>
</evidence>
<evidence type="ECO:0000256" key="4">
    <source>
        <dbReference type="ARBA" id="ARBA00022475"/>
    </source>
</evidence>
<keyword evidence="20" id="KW-1185">Reference proteome</keyword>
<keyword evidence="6 15" id="KW-0349">Heme</keyword>
<feature type="domain" description="CFEM" evidence="18">
    <location>
        <begin position="1"/>
        <end position="113"/>
    </location>
</feature>
<keyword evidence="10 15" id="KW-0408">Iron</keyword>
<feature type="disulfide bond" evidence="15">
    <location>
        <begin position="54"/>
        <end position="87"/>
    </location>
</feature>
<evidence type="ECO:0000256" key="2">
    <source>
        <dbReference type="ARBA" id="ARBA00004613"/>
    </source>
</evidence>
<evidence type="ECO:0000256" key="15">
    <source>
        <dbReference type="PROSITE-ProRule" id="PRU01356"/>
    </source>
</evidence>
<evidence type="ECO:0000259" key="18">
    <source>
        <dbReference type="PROSITE" id="PS52012"/>
    </source>
</evidence>
<keyword evidence="4" id="KW-1003">Cell membrane</keyword>
<keyword evidence="11" id="KW-0472">Membrane</keyword>
<keyword evidence="5" id="KW-0964">Secreted</keyword>
<evidence type="ECO:0000313" key="19">
    <source>
        <dbReference type="EMBL" id="RDL38038.1"/>
    </source>
</evidence>
<feature type="signal peptide" evidence="17">
    <location>
        <begin position="1"/>
        <end position="16"/>
    </location>
</feature>
<dbReference type="AlphaFoldDB" id="A0A370TRA8"/>
<evidence type="ECO:0000256" key="3">
    <source>
        <dbReference type="ARBA" id="ARBA00010031"/>
    </source>
</evidence>
<dbReference type="InterPro" id="IPR008427">
    <property type="entry name" value="Extracellular_membr_CFEM_dom"/>
</dbReference>
<comment type="similarity">
    <text evidence="3">Belongs to the RBT5 family.</text>
</comment>
<dbReference type="PANTHER" id="PTHR37928">
    <property type="entry name" value="CFEM DOMAIN PROTEIN (AFU_ORTHOLOGUE AFUA_6G14090)"/>
    <property type="match status" value="1"/>
</dbReference>
<dbReference type="PANTHER" id="PTHR37928:SF2">
    <property type="entry name" value="GPI ANCHORED CFEM DOMAIN PROTEIN (AFU_ORTHOLOGUE AFUA_6G10580)"/>
    <property type="match status" value="1"/>
</dbReference>
<evidence type="ECO:0000256" key="13">
    <source>
        <dbReference type="ARBA" id="ARBA00023180"/>
    </source>
</evidence>
<feature type="binding site" description="axial binding residue" evidence="15">
    <location>
        <position position="49"/>
    </location>
    <ligand>
        <name>heme</name>
        <dbReference type="ChEBI" id="CHEBI:30413"/>
    </ligand>
    <ligandPart>
        <name>Fe</name>
        <dbReference type="ChEBI" id="CHEBI:18248"/>
    </ligandPart>
</feature>
<dbReference type="SMART" id="SM00747">
    <property type="entry name" value="CFEM"/>
    <property type="match status" value="1"/>
</dbReference>
<keyword evidence="13" id="KW-0325">Glycoprotein</keyword>
<keyword evidence="9 17" id="KW-0732">Signal</keyword>
<reference evidence="19 20" key="1">
    <citation type="journal article" date="2018" name="IMA Fungus">
        <title>IMA Genome-F 9: Draft genome sequence of Annulohypoxylon stygium, Aspergillus mulundensis, Berkeleyomyces basicola (syn. Thielaviopsis basicola), Ceratocystis smalleyi, two Cercospora beticola strains, Coleophoma cylindrospora, Fusarium fracticaudum, Phialophora cf. hyalina, and Morchella septimelata.</title>
        <authorList>
            <person name="Wingfield B.D."/>
            <person name="Bills G.F."/>
            <person name="Dong Y."/>
            <person name="Huang W."/>
            <person name="Nel W.J."/>
            <person name="Swalarsk-Parry B.S."/>
            <person name="Vaghefi N."/>
            <person name="Wilken P.M."/>
            <person name="An Z."/>
            <person name="de Beer Z.W."/>
            <person name="De Vos L."/>
            <person name="Chen L."/>
            <person name="Duong T.A."/>
            <person name="Gao Y."/>
            <person name="Hammerbacher A."/>
            <person name="Kikkert J.R."/>
            <person name="Li Y."/>
            <person name="Li H."/>
            <person name="Li K."/>
            <person name="Li Q."/>
            <person name="Liu X."/>
            <person name="Ma X."/>
            <person name="Naidoo K."/>
            <person name="Pethybridge S.J."/>
            <person name="Sun J."/>
            <person name="Steenkamp E.T."/>
            <person name="van der Nest M.A."/>
            <person name="van Wyk S."/>
            <person name="Wingfield M.J."/>
            <person name="Xiong C."/>
            <person name="Yue Q."/>
            <person name="Zhang X."/>
        </authorList>
    </citation>
    <scope>NUCLEOTIDE SEQUENCE [LARGE SCALE GENOMIC DNA]</scope>
    <source>
        <strain evidence="19 20">BP 5553</strain>
    </source>
</reference>
<protein>
    <recommendedName>
        <fullName evidence="18">CFEM domain-containing protein</fullName>
    </recommendedName>
</protein>
<evidence type="ECO:0000256" key="8">
    <source>
        <dbReference type="ARBA" id="ARBA00022723"/>
    </source>
</evidence>
<evidence type="ECO:0000256" key="11">
    <source>
        <dbReference type="ARBA" id="ARBA00023136"/>
    </source>
</evidence>
<dbReference type="InterPro" id="IPR051735">
    <property type="entry name" value="CFEM_domain"/>
</dbReference>
<evidence type="ECO:0000256" key="5">
    <source>
        <dbReference type="ARBA" id="ARBA00022525"/>
    </source>
</evidence>
<feature type="chain" id="PRO_5016976556" description="CFEM domain-containing protein" evidence="17">
    <location>
        <begin position="17"/>
        <end position="152"/>
    </location>
</feature>
<keyword evidence="7" id="KW-0336">GPI-anchor</keyword>
<accession>A0A370TRA8</accession>
<gene>
    <name evidence="19" type="ORF">BP5553_05471</name>
</gene>
<dbReference type="GO" id="GO:0005576">
    <property type="term" value="C:extracellular region"/>
    <property type="evidence" value="ECO:0007669"/>
    <property type="project" value="UniProtKB-SubCell"/>
</dbReference>
<evidence type="ECO:0000313" key="20">
    <source>
        <dbReference type="Proteomes" id="UP000254866"/>
    </source>
</evidence>
<dbReference type="PROSITE" id="PS52012">
    <property type="entry name" value="CFEM"/>
    <property type="match status" value="1"/>
</dbReference>
<evidence type="ECO:0000256" key="17">
    <source>
        <dbReference type="SAM" id="SignalP"/>
    </source>
</evidence>
<organism evidence="19 20">
    <name type="scientific">Venustampulla echinocandica</name>
    <dbReference type="NCBI Taxonomy" id="2656787"/>
    <lineage>
        <taxon>Eukaryota</taxon>
        <taxon>Fungi</taxon>
        <taxon>Dikarya</taxon>
        <taxon>Ascomycota</taxon>
        <taxon>Pezizomycotina</taxon>
        <taxon>Leotiomycetes</taxon>
        <taxon>Helotiales</taxon>
        <taxon>Pleuroascaceae</taxon>
        <taxon>Venustampulla</taxon>
    </lineage>
</organism>
<dbReference type="GO" id="GO:0046872">
    <property type="term" value="F:metal ion binding"/>
    <property type="evidence" value="ECO:0007669"/>
    <property type="project" value="UniProtKB-UniRule"/>
</dbReference>
<sequence length="152" mass="15659">MKAVIITLALAALVSSQSLPTELPDCAKSCALLHFTSNGSSFADCDSKDVSCICSNGAFVSSISCCIFSNCNTEDQEVVVEFAQNLCSQVVIPGTPDLPSSASCPAPPPETDTDTATDVPTATAAPTAVNTQTSIPAMTTASVVYKIRGARY</sequence>
<feature type="disulfide bond" evidence="15">
    <location>
        <begin position="45"/>
        <end position="52"/>
    </location>
</feature>
<evidence type="ECO:0000256" key="1">
    <source>
        <dbReference type="ARBA" id="ARBA00004609"/>
    </source>
</evidence>
<comment type="caution">
    <text evidence="15">Lacks conserved residue(s) required for the propagation of feature annotation.</text>
</comment>
<evidence type="ECO:0000256" key="16">
    <source>
        <dbReference type="SAM" id="MobiDB-lite"/>
    </source>
</evidence>
<dbReference type="EMBL" id="NPIC01000003">
    <property type="protein sequence ID" value="RDL38038.1"/>
    <property type="molecule type" value="Genomic_DNA"/>
</dbReference>
<evidence type="ECO:0000256" key="12">
    <source>
        <dbReference type="ARBA" id="ARBA00023157"/>
    </source>
</evidence>
<dbReference type="Pfam" id="PF05730">
    <property type="entry name" value="CFEM"/>
    <property type="match status" value="1"/>
</dbReference>
<comment type="caution">
    <text evidence="19">The sequence shown here is derived from an EMBL/GenBank/DDBJ whole genome shotgun (WGS) entry which is preliminary data.</text>
</comment>
<feature type="region of interest" description="Disordered" evidence="16">
    <location>
        <begin position="98"/>
        <end position="118"/>
    </location>
</feature>
<evidence type="ECO:0000256" key="7">
    <source>
        <dbReference type="ARBA" id="ARBA00022622"/>
    </source>
</evidence>
<evidence type="ECO:0000256" key="9">
    <source>
        <dbReference type="ARBA" id="ARBA00022729"/>
    </source>
</evidence>
<dbReference type="STRING" id="2656787.A0A370TRA8"/>
<name>A0A370TRA8_9HELO</name>
<dbReference type="GO" id="GO:0005886">
    <property type="term" value="C:plasma membrane"/>
    <property type="evidence" value="ECO:0007669"/>
    <property type="project" value="UniProtKB-SubCell"/>
</dbReference>
<proteinExistence type="inferred from homology"/>
<keyword evidence="14" id="KW-0449">Lipoprotein</keyword>
<dbReference type="GeneID" id="43598320"/>
<keyword evidence="12 15" id="KW-1015">Disulfide bond</keyword>
<evidence type="ECO:0000256" key="14">
    <source>
        <dbReference type="ARBA" id="ARBA00023288"/>
    </source>
</evidence>
<keyword evidence="8 15" id="KW-0479">Metal-binding</keyword>
<comment type="subcellular location">
    <subcellularLocation>
        <location evidence="1">Cell membrane</location>
        <topology evidence="1">Lipid-anchor</topology>
        <topology evidence="1">GPI-anchor</topology>
    </subcellularLocation>
    <subcellularLocation>
        <location evidence="2">Secreted</location>
    </subcellularLocation>
</comment>
<dbReference type="OrthoDB" id="3065412at2759"/>
<dbReference type="RefSeq" id="XP_031870694.1">
    <property type="nucleotide sequence ID" value="XM_032014094.1"/>
</dbReference>
<dbReference type="Proteomes" id="UP000254866">
    <property type="component" value="Unassembled WGS sequence"/>
</dbReference>
<dbReference type="GO" id="GO:0098552">
    <property type="term" value="C:side of membrane"/>
    <property type="evidence" value="ECO:0007669"/>
    <property type="project" value="UniProtKB-KW"/>
</dbReference>
<evidence type="ECO:0000256" key="10">
    <source>
        <dbReference type="ARBA" id="ARBA00023004"/>
    </source>
</evidence>